<dbReference type="Proteomes" id="UP000295680">
    <property type="component" value="Unassembled WGS sequence"/>
</dbReference>
<dbReference type="Pfam" id="PF18899">
    <property type="entry name" value="DUF5655"/>
    <property type="match status" value="1"/>
</dbReference>
<dbReference type="InterPro" id="IPR043714">
    <property type="entry name" value="DUF5655"/>
</dbReference>
<accession>A0A4R2JEK0</accession>
<organism evidence="2 3">
    <name type="scientific">Actinocrispum wychmicini</name>
    <dbReference type="NCBI Taxonomy" id="1213861"/>
    <lineage>
        <taxon>Bacteria</taxon>
        <taxon>Bacillati</taxon>
        <taxon>Actinomycetota</taxon>
        <taxon>Actinomycetes</taxon>
        <taxon>Pseudonocardiales</taxon>
        <taxon>Pseudonocardiaceae</taxon>
        <taxon>Actinocrispum</taxon>
    </lineage>
</organism>
<name>A0A4R2JEK0_9PSEU</name>
<dbReference type="AlphaFoldDB" id="A0A4R2JEK0"/>
<protein>
    <recommendedName>
        <fullName evidence="1">DUF5655 domain-containing protein</fullName>
    </recommendedName>
</protein>
<keyword evidence="3" id="KW-1185">Reference proteome</keyword>
<evidence type="ECO:0000259" key="1">
    <source>
        <dbReference type="Pfam" id="PF18899"/>
    </source>
</evidence>
<evidence type="ECO:0000313" key="3">
    <source>
        <dbReference type="Proteomes" id="UP000295680"/>
    </source>
</evidence>
<dbReference type="EMBL" id="SLWS01000005">
    <property type="protein sequence ID" value="TCO58101.1"/>
    <property type="molecule type" value="Genomic_DNA"/>
</dbReference>
<gene>
    <name evidence="2" type="ORF">EV192_105166</name>
</gene>
<comment type="caution">
    <text evidence="2">The sequence shown here is derived from an EMBL/GenBank/DDBJ whole genome shotgun (WGS) entry which is preliminary data.</text>
</comment>
<proteinExistence type="predicted"/>
<feature type="domain" description="DUF5655" evidence="1">
    <location>
        <begin position="9"/>
        <end position="111"/>
    </location>
</feature>
<reference evidence="2 3" key="1">
    <citation type="submission" date="2019-03" db="EMBL/GenBank/DDBJ databases">
        <title>Genomic Encyclopedia of Type Strains, Phase IV (KMG-IV): sequencing the most valuable type-strain genomes for metagenomic binning, comparative biology and taxonomic classification.</title>
        <authorList>
            <person name="Goeker M."/>
        </authorList>
    </citation>
    <scope>NUCLEOTIDE SEQUENCE [LARGE SCALE GENOMIC DNA]</scope>
    <source>
        <strain evidence="2 3">DSM 45934</strain>
    </source>
</reference>
<sequence>MCVPGCTLDEAFAGRDPVQRVIYDAILAHLTSLGPVHADVVRVGVFLLHERKLAEVRPMARSLRMYLVLPHPVSDPRLTLKFGDTWHQVKLTTVDDMDDQLRDWLSLAYDFAG</sequence>
<evidence type="ECO:0000313" key="2">
    <source>
        <dbReference type="EMBL" id="TCO58101.1"/>
    </source>
</evidence>